<sequence length="147" mass="16312">MEHQAIELDSHMDLLQIPQSDDSSAQVARKLTALVQAVRCGQSIAAVTKPFGMVYEETVYLWLVKAMARIIGAERHLVGGQYALNATQLADLQTINRILSISTEILKKSRKDPLSAIISSAQRVLGSQREMLRQMLANNGRKRKEAP</sequence>
<accession>A0AAF0DDQ4</accession>
<reference evidence="1" key="1">
    <citation type="submission" date="2023-03" db="EMBL/GenBank/DDBJ databases">
        <title>Emydomyces testavorans Genome Sequence.</title>
        <authorList>
            <person name="Hoyer L."/>
        </authorList>
    </citation>
    <scope>NUCLEOTIDE SEQUENCE</scope>
    <source>
        <strain evidence="1">16-2883</strain>
    </source>
</reference>
<protein>
    <submittedName>
        <fullName evidence="1">Uncharacterized protein</fullName>
    </submittedName>
</protein>
<gene>
    <name evidence="1" type="ORF">PRK78_002060</name>
</gene>
<evidence type="ECO:0000313" key="2">
    <source>
        <dbReference type="Proteomes" id="UP001219355"/>
    </source>
</evidence>
<keyword evidence="2" id="KW-1185">Reference proteome</keyword>
<evidence type="ECO:0000313" key="1">
    <source>
        <dbReference type="EMBL" id="WEW56612.1"/>
    </source>
</evidence>
<dbReference type="Proteomes" id="UP001219355">
    <property type="component" value="Chromosome 1"/>
</dbReference>
<organism evidence="1 2">
    <name type="scientific">Emydomyces testavorans</name>
    <dbReference type="NCBI Taxonomy" id="2070801"/>
    <lineage>
        <taxon>Eukaryota</taxon>
        <taxon>Fungi</taxon>
        <taxon>Dikarya</taxon>
        <taxon>Ascomycota</taxon>
        <taxon>Pezizomycotina</taxon>
        <taxon>Eurotiomycetes</taxon>
        <taxon>Eurotiomycetidae</taxon>
        <taxon>Onygenales</taxon>
        <taxon>Nannizziopsiaceae</taxon>
        <taxon>Emydomyces</taxon>
    </lineage>
</organism>
<name>A0AAF0DDQ4_9EURO</name>
<proteinExistence type="predicted"/>
<dbReference type="AlphaFoldDB" id="A0AAF0DDQ4"/>
<dbReference type="EMBL" id="CP120627">
    <property type="protein sequence ID" value="WEW56612.1"/>
    <property type="molecule type" value="Genomic_DNA"/>
</dbReference>